<gene>
    <name evidence="1" type="ORF">HOV93_52260</name>
</gene>
<protein>
    <submittedName>
        <fullName evidence="1">Uncharacterized protein</fullName>
    </submittedName>
</protein>
<sequence length="172" mass="18309">MTNKFISLSILIGMLVISVGLIKAGIVPFVFLGNLDSKNLVCTITFPDGTPVGETDKWTRRITEAFEKLDDKYSQQGTPLASTYCRVVSSQVALGPGSGSALSGASHKGSVEVELVSSKERPLSSAEILAIWREEVGKIPGVDSISFDTMFSGPSGVPIQLNSWPVVPIPIN</sequence>
<dbReference type="Gene3D" id="1.20.1640.10">
    <property type="entry name" value="Multidrug efflux transporter AcrB transmembrane domain"/>
    <property type="match status" value="1"/>
</dbReference>
<evidence type="ECO:0000313" key="1">
    <source>
        <dbReference type="EMBL" id="MBA2118018.1"/>
    </source>
</evidence>
<name>A0A7V8VAK6_9BACT</name>
<organism evidence="1 2">
    <name type="scientific">Bremerella alba</name>
    <dbReference type="NCBI Taxonomy" id="980252"/>
    <lineage>
        <taxon>Bacteria</taxon>
        <taxon>Pseudomonadati</taxon>
        <taxon>Planctomycetota</taxon>
        <taxon>Planctomycetia</taxon>
        <taxon>Pirellulales</taxon>
        <taxon>Pirellulaceae</taxon>
        <taxon>Bremerella</taxon>
    </lineage>
</organism>
<dbReference type="AlphaFoldDB" id="A0A7V8VAK6"/>
<comment type="caution">
    <text evidence="1">The sequence shown here is derived from an EMBL/GenBank/DDBJ whole genome shotgun (WGS) entry which is preliminary data.</text>
</comment>
<accession>A0A7V8VAK6</accession>
<dbReference type="Gene3D" id="3.30.70.1430">
    <property type="entry name" value="Multidrug efflux transporter AcrB pore domain"/>
    <property type="match status" value="1"/>
</dbReference>
<reference evidence="1 2" key="1">
    <citation type="submission" date="2020-05" db="EMBL/GenBank/DDBJ databases">
        <title>Bremerella alba sp. nov., a novel planctomycete isolated from the surface of the macroalga Fucus spiralis.</title>
        <authorList>
            <person name="Godinho O."/>
            <person name="Botelho R."/>
            <person name="Albuquerque L."/>
            <person name="Wiegand S."/>
            <person name="Da Costa M.S."/>
            <person name="Lobo-Da-Cunha A."/>
            <person name="Jogler C."/>
            <person name="Lage O.M."/>
        </authorList>
    </citation>
    <scope>NUCLEOTIDE SEQUENCE [LARGE SCALE GENOMIC DNA]</scope>
    <source>
        <strain evidence="1 2">FF15</strain>
    </source>
</reference>
<proteinExistence type="predicted"/>
<keyword evidence="2" id="KW-1185">Reference proteome</keyword>
<dbReference type="Proteomes" id="UP000551616">
    <property type="component" value="Unassembled WGS sequence"/>
</dbReference>
<dbReference type="SUPFAM" id="SSF82693">
    <property type="entry name" value="Multidrug efflux transporter AcrB pore domain, PN1, PN2, PC1 and PC2 subdomains"/>
    <property type="match status" value="1"/>
</dbReference>
<dbReference type="EMBL" id="JABRWO010000026">
    <property type="protein sequence ID" value="MBA2118018.1"/>
    <property type="molecule type" value="Genomic_DNA"/>
</dbReference>
<evidence type="ECO:0000313" key="2">
    <source>
        <dbReference type="Proteomes" id="UP000551616"/>
    </source>
</evidence>